<evidence type="ECO:0000256" key="5">
    <source>
        <dbReference type="ARBA" id="ARBA00023136"/>
    </source>
</evidence>
<feature type="transmembrane region" description="Helical" evidence="6">
    <location>
        <begin position="485"/>
        <end position="508"/>
    </location>
</feature>
<dbReference type="EMBL" id="MLCN01000008">
    <property type="protein sequence ID" value="ONG41621.1"/>
    <property type="molecule type" value="Genomic_DNA"/>
</dbReference>
<keyword evidence="9" id="KW-1185">Reference proteome</keyword>
<dbReference type="Pfam" id="PF13567">
    <property type="entry name" value="DUF4131"/>
    <property type="match status" value="1"/>
</dbReference>
<dbReference type="InterPro" id="IPR036866">
    <property type="entry name" value="RibonucZ/Hydroxyglut_hydro"/>
</dbReference>
<dbReference type="NCBIfam" id="TIGR00361">
    <property type="entry name" value="ComEC_Rec2"/>
    <property type="match status" value="1"/>
</dbReference>
<evidence type="ECO:0000256" key="3">
    <source>
        <dbReference type="ARBA" id="ARBA00022692"/>
    </source>
</evidence>
<proteinExistence type="predicted"/>
<feature type="transmembrane region" description="Helical" evidence="6">
    <location>
        <begin position="27"/>
        <end position="43"/>
    </location>
</feature>
<dbReference type="InterPro" id="IPR001279">
    <property type="entry name" value="Metallo-B-lactamas"/>
</dbReference>
<organism evidence="8 9">
    <name type="scientific">Alkanindiges hydrocarboniclasticus</name>
    <dbReference type="NCBI Taxonomy" id="1907941"/>
    <lineage>
        <taxon>Bacteria</taxon>
        <taxon>Pseudomonadati</taxon>
        <taxon>Pseudomonadota</taxon>
        <taxon>Gammaproteobacteria</taxon>
        <taxon>Moraxellales</taxon>
        <taxon>Moraxellaceae</taxon>
        <taxon>Alkanindiges</taxon>
    </lineage>
</organism>
<keyword evidence="4 6" id="KW-1133">Transmembrane helix</keyword>
<evidence type="ECO:0000256" key="4">
    <source>
        <dbReference type="ARBA" id="ARBA00022989"/>
    </source>
</evidence>
<dbReference type="GO" id="GO:0005886">
    <property type="term" value="C:plasma membrane"/>
    <property type="evidence" value="ECO:0007669"/>
    <property type="project" value="UniProtKB-SubCell"/>
</dbReference>
<comment type="subcellular location">
    <subcellularLocation>
        <location evidence="1">Cell membrane</location>
        <topology evidence="1">Multi-pass membrane protein</topology>
    </subcellularLocation>
</comment>
<dbReference type="InterPro" id="IPR025405">
    <property type="entry name" value="DUF4131"/>
</dbReference>
<comment type="caution">
    <text evidence="8">The sequence shown here is derived from an EMBL/GenBank/DDBJ whole genome shotgun (WGS) entry which is preliminary data.</text>
</comment>
<dbReference type="GO" id="GO:0030420">
    <property type="term" value="P:establishment of competence for transformation"/>
    <property type="evidence" value="ECO:0007669"/>
    <property type="project" value="InterPro"/>
</dbReference>
<dbReference type="Gene3D" id="3.60.15.10">
    <property type="entry name" value="Ribonuclease Z/Hydroxyacylglutathione hydrolase-like"/>
    <property type="match status" value="1"/>
</dbReference>
<dbReference type="SUPFAM" id="SSF56281">
    <property type="entry name" value="Metallo-hydrolase/oxidoreductase"/>
    <property type="match status" value="1"/>
</dbReference>
<dbReference type="InterPro" id="IPR035681">
    <property type="entry name" value="ComA-like_MBL"/>
</dbReference>
<dbReference type="Pfam" id="PF03772">
    <property type="entry name" value="Competence"/>
    <property type="match status" value="1"/>
</dbReference>
<dbReference type="NCBIfam" id="TIGR00360">
    <property type="entry name" value="ComEC_N-term"/>
    <property type="match status" value="1"/>
</dbReference>
<dbReference type="InterPro" id="IPR052159">
    <property type="entry name" value="Competence_DNA_uptake"/>
</dbReference>
<feature type="transmembrane region" description="Helical" evidence="6">
    <location>
        <begin position="427"/>
        <end position="444"/>
    </location>
</feature>
<dbReference type="CDD" id="cd07731">
    <property type="entry name" value="ComA-like_MBL-fold"/>
    <property type="match status" value="1"/>
</dbReference>
<dbReference type="STRING" id="1907941.BKE30_04150"/>
<dbReference type="PANTHER" id="PTHR30619">
    <property type="entry name" value="DNA INTERNALIZATION/COMPETENCE PROTEIN COMEC/REC2"/>
    <property type="match status" value="1"/>
</dbReference>
<keyword evidence="2" id="KW-1003">Cell membrane</keyword>
<gene>
    <name evidence="8" type="ORF">BKE30_04150</name>
</gene>
<dbReference type="InterPro" id="IPR004477">
    <property type="entry name" value="ComEC_N"/>
</dbReference>
<dbReference type="PANTHER" id="PTHR30619:SF1">
    <property type="entry name" value="RECOMBINATION PROTEIN 2"/>
    <property type="match status" value="1"/>
</dbReference>
<keyword evidence="5 6" id="KW-0472">Membrane</keyword>
<feature type="domain" description="Metallo-beta-lactamase" evidence="7">
    <location>
        <begin position="570"/>
        <end position="766"/>
    </location>
</feature>
<protein>
    <submittedName>
        <fullName evidence="8">DNA internalization-related competence protein ComEC/Rec2</fullName>
    </submittedName>
</protein>
<accession>A0A1S8CWC6</accession>
<dbReference type="OrthoDB" id="9761531at2"/>
<dbReference type="InterPro" id="IPR004797">
    <property type="entry name" value="Competence_ComEC/Rec2"/>
</dbReference>
<keyword evidence="3 6" id="KW-0812">Transmembrane</keyword>
<evidence type="ECO:0000256" key="1">
    <source>
        <dbReference type="ARBA" id="ARBA00004651"/>
    </source>
</evidence>
<dbReference type="Pfam" id="PF00753">
    <property type="entry name" value="Lactamase_B"/>
    <property type="match status" value="1"/>
</dbReference>
<feature type="transmembrane region" description="Helical" evidence="6">
    <location>
        <begin position="316"/>
        <end position="332"/>
    </location>
</feature>
<feature type="transmembrane region" description="Helical" evidence="6">
    <location>
        <begin position="275"/>
        <end position="296"/>
    </location>
</feature>
<reference evidence="8 9" key="1">
    <citation type="submission" date="2016-10" db="EMBL/GenBank/DDBJ databases">
        <title>Draft Genome sequence of Alkanindiges sp. strain H1.</title>
        <authorList>
            <person name="Subhash Y."/>
            <person name="Lee S."/>
        </authorList>
    </citation>
    <scope>NUCLEOTIDE SEQUENCE [LARGE SCALE GENOMIC DNA]</scope>
    <source>
        <strain evidence="8 9">H1</strain>
    </source>
</reference>
<evidence type="ECO:0000313" key="9">
    <source>
        <dbReference type="Proteomes" id="UP000192132"/>
    </source>
</evidence>
<sequence>MMALLGFIAGVTTIGYSNSFAASLPVFGWLLSLLLLLFMITVLDTGRVRQYLISQAILHGMTKVAMLGLAFIFGAGYAHWQLNHALQQRLSQPVEQSAVVRVVGISDGVGEQWRQVVEPVVANREFNHKSNQPVKWLLYGPFDWNRQQPVTPPEMRPGQLWRVQVKLKPAHSNASPGAFDVEKWLLQQHIVATGTIQSAQPLTPLQVAQLPLKPDSLVQQVNHALQHERLRIRQHFIQLESGKSSPATGVLLGLLTGDRSLIDADTTLLYQKMGISHLLAISGPHVILAALMITWLLQKLLDCFPSLYLKAERQRWLLPIFMLVVLLYAGLAGFDIPAQRTVCMVGLTVALLWFRKRWRSSYILLMAASVLLLLDPLAILSAAFWLSFGAVAILLSMHVPQSDEANAAAPSSKLKNWHSTGKEFVHLQWRLFILLAPLVLLSFAKISWLAPLVNLLAIPLLSAVILPINLLAYALSLLSPALADVLWQLALALLKAFHFILQVLAGYFPKALQPFYLGPLQLFALFAILVILILPKGILPRWWIAFLLIPACYPVRPIAPLTVQVLDVGQGLSILLKTRQHAMLVDAGAKIGNNSMGEKVVIPALQVQGIQRLDKLMLTHLDNDHSGGAPAVLQQLAVSQLTSNEAFEPYPTHLCEAGQSWQWDGVQFSVLSPLPAHFRAEGKNESSKNEKSCVLMVEVPAQDGLAAQRVLIMGDAGLYTEFLLQQQAMPLQADLLVLGHHGSQHSSSSQFLATVQPQRAVVSAGYLNRYGHPKPIVLARLAEQRIAVDSTIDSGTLTYELGRDVLIKPQRYRDKNLWLQRLEH</sequence>
<evidence type="ECO:0000313" key="8">
    <source>
        <dbReference type="EMBL" id="ONG41621.1"/>
    </source>
</evidence>
<feature type="transmembrane region" description="Helical" evidence="6">
    <location>
        <begin position="515"/>
        <end position="534"/>
    </location>
</feature>
<dbReference type="RefSeq" id="WP_076877376.1">
    <property type="nucleotide sequence ID" value="NZ_MLCN01000008.1"/>
</dbReference>
<dbReference type="Proteomes" id="UP000192132">
    <property type="component" value="Unassembled WGS sequence"/>
</dbReference>
<evidence type="ECO:0000259" key="7">
    <source>
        <dbReference type="SMART" id="SM00849"/>
    </source>
</evidence>
<name>A0A1S8CWC6_9GAMM</name>
<feature type="transmembrane region" description="Helical" evidence="6">
    <location>
        <begin position="362"/>
        <end position="395"/>
    </location>
</feature>
<evidence type="ECO:0000256" key="6">
    <source>
        <dbReference type="SAM" id="Phobius"/>
    </source>
</evidence>
<evidence type="ECO:0000256" key="2">
    <source>
        <dbReference type="ARBA" id="ARBA00022475"/>
    </source>
</evidence>
<feature type="transmembrane region" description="Helical" evidence="6">
    <location>
        <begin position="64"/>
        <end position="82"/>
    </location>
</feature>
<dbReference type="SMART" id="SM00849">
    <property type="entry name" value="Lactamase_B"/>
    <property type="match status" value="1"/>
</dbReference>
<feature type="transmembrane region" description="Helical" evidence="6">
    <location>
        <begin position="456"/>
        <end position="479"/>
    </location>
</feature>
<dbReference type="AlphaFoldDB" id="A0A1S8CWC6"/>